<keyword evidence="4" id="KW-1185">Reference proteome</keyword>
<evidence type="ECO:0000313" key="3">
    <source>
        <dbReference type="EMBL" id="KAK5077721.1"/>
    </source>
</evidence>
<evidence type="ECO:0000259" key="2">
    <source>
        <dbReference type="Pfam" id="PF20516"/>
    </source>
</evidence>
<feature type="compositionally biased region" description="Basic and acidic residues" evidence="1">
    <location>
        <begin position="99"/>
        <end position="111"/>
    </location>
</feature>
<feature type="domain" description="PD-(D/E)XK nuclease-like" evidence="2">
    <location>
        <begin position="215"/>
        <end position="357"/>
    </location>
</feature>
<feature type="compositionally biased region" description="Polar residues" evidence="1">
    <location>
        <begin position="63"/>
        <end position="98"/>
    </location>
</feature>
<comment type="caution">
    <text evidence="3">The sequence shown here is derived from an EMBL/GenBank/DDBJ whole genome shotgun (WGS) entry which is preliminary data.</text>
</comment>
<dbReference type="Pfam" id="PF20516">
    <property type="entry name" value="PDDEXK_12"/>
    <property type="match status" value="1"/>
</dbReference>
<accession>A0ABR0JXH9</accession>
<evidence type="ECO:0000313" key="4">
    <source>
        <dbReference type="Proteomes" id="UP001345013"/>
    </source>
</evidence>
<feature type="region of interest" description="Disordered" evidence="1">
    <location>
        <begin position="51"/>
        <end position="131"/>
    </location>
</feature>
<dbReference type="InterPro" id="IPR046797">
    <property type="entry name" value="PDDEXK_12"/>
</dbReference>
<reference evidence="3 4" key="1">
    <citation type="submission" date="2023-08" db="EMBL/GenBank/DDBJ databases">
        <title>Black Yeasts Isolated from many extreme environments.</title>
        <authorList>
            <person name="Coleine C."/>
            <person name="Stajich J.E."/>
            <person name="Selbmann L."/>
        </authorList>
    </citation>
    <scope>NUCLEOTIDE SEQUENCE [LARGE SCALE GENOMIC DNA]</scope>
    <source>
        <strain evidence="3 4">CCFEE 5885</strain>
    </source>
</reference>
<gene>
    <name evidence="3" type="ORF">LTR24_009385</name>
</gene>
<sequence>MSTRPRKPARIIDWLMSCGELTHESRHRPLIEANSPNGSDVQLKRKIQDMDHDTPRAKRQATGVATPSASKQGGSRVQASDNNDTSSLQSGTTMSRSSSPDKRQREAEIEFSRPTFDFQNRSGSRQWKEKNARQVPPLMELLESIARVDFEKSMISRHRHKLERILKEIEKCKDRSATEEAWSDAVIHPALRLARKLLPDQGCVDIINVIGLEVADHDQVNTILQTVEDHTLAQSNHKMLRDRVLCSHLEIKTERSPDDARFQLLTWCAAGFQKQENLWLHRHLHLQEPPTPILAPIPLWLWKEKNVQLWIAVMDSKNARIYLLDEKAFFIDEEDVESLFRVVAAIAAVMAWGQGWYLPWLRDVHWMHGRSWEGQRASYGCAAPRSDWLTVCGSGDRLADLSRGRC</sequence>
<evidence type="ECO:0000256" key="1">
    <source>
        <dbReference type="SAM" id="MobiDB-lite"/>
    </source>
</evidence>
<proteinExistence type="predicted"/>
<dbReference type="EMBL" id="JAVRRG010000203">
    <property type="protein sequence ID" value="KAK5077721.1"/>
    <property type="molecule type" value="Genomic_DNA"/>
</dbReference>
<dbReference type="Proteomes" id="UP001345013">
    <property type="component" value="Unassembled WGS sequence"/>
</dbReference>
<organism evidence="3 4">
    <name type="scientific">Lithohypha guttulata</name>
    <dbReference type="NCBI Taxonomy" id="1690604"/>
    <lineage>
        <taxon>Eukaryota</taxon>
        <taxon>Fungi</taxon>
        <taxon>Dikarya</taxon>
        <taxon>Ascomycota</taxon>
        <taxon>Pezizomycotina</taxon>
        <taxon>Eurotiomycetes</taxon>
        <taxon>Chaetothyriomycetidae</taxon>
        <taxon>Chaetothyriales</taxon>
        <taxon>Trichomeriaceae</taxon>
        <taxon>Lithohypha</taxon>
    </lineage>
</organism>
<name>A0ABR0JXH9_9EURO</name>
<protein>
    <recommendedName>
        <fullName evidence="2">PD-(D/E)XK nuclease-like domain-containing protein</fullName>
    </recommendedName>
</protein>